<dbReference type="OrthoDB" id="361109at2759"/>
<reference evidence="1 2" key="1">
    <citation type="journal article" date="2012" name="BMC Genomics">
        <title>Comparative genomic analysis and phylogenetic position of Theileria equi.</title>
        <authorList>
            <person name="Kappmeyer L.S."/>
            <person name="Thiagarajan M."/>
            <person name="Herndon D.R."/>
            <person name="Ramsay J.D."/>
            <person name="Caler E."/>
            <person name="Djikeng A."/>
            <person name="Gillespie J.J."/>
            <person name="Lau A.O."/>
            <person name="Roalson E.H."/>
            <person name="Silva J.C."/>
            <person name="Silva M.G."/>
            <person name="Suarez C.E."/>
            <person name="Ueti M.W."/>
            <person name="Nene V.M."/>
            <person name="Mealey R.H."/>
            <person name="Knowles D.P."/>
            <person name="Brayton K.A."/>
        </authorList>
    </citation>
    <scope>NUCLEOTIDE SEQUENCE [LARGE SCALE GENOMIC DNA]</scope>
    <source>
        <strain evidence="1 2">WA</strain>
    </source>
</reference>
<dbReference type="eggNOG" id="ENOG502QYJG">
    <property type="taxonomic scope" value="Eukaryota"/>
</dbReference>
<dbReference type="KEGG" id="beq:BEWA_023870"/>
<dbReference type="GeneID" id="15806188"/>
<dbReference type="AlphaFoldDB" id="L0AWB8"/>
<proteinExistence type="predicted"/>
<evidence type="ECO:0000313" key="2">
    <source>
        <dbReference type="Proteomes" id="UP000031512"/>
    </source>
</evidence>
<sequence>MYGVTAQLSRKARFHVSRVFQHVALLNGPHGVKSRFFSTLDDEKVENYYVLKDIRDSTKCTGFDEDDPRGKFTNRDDTVEEFTEIVDEKLPNVAKDVVPLYKKCKLTKTLIKVEIPIKKLDSEELVSSLLFLFPSIPFDVDVKDLFYHLNGGTALQLADDQIRNVKMFEQRVSELLAYNRFNLKQTLVVALIFDHCGLLTHELRNKLLLAMQLNIYAFRPYDIAVAVHIYGKVQGRYDPFINTLGLVFYDLMIGGKTSLCPNGPSLGETMAVLSSFTSVGFSTSKLTDPIFGYLYEKLNEMSESQMVFALKSFFTISKDAKFVELYSRILSILFNNPLLFVEKFQEHAQESLSSDFGIQPVSIEAYPKSVKFPSDIPSLLLLFDALSNCKSEFLISSVHNRIEFKRLWSRNIKTGNMPWKVPGVGRIEDKIDVQSEECPKLVVTYKSQLPKLYTDVSKLIKDAFGPTLSSSGIVKYIFEHNTAVVNALDKENIPYHVYFPYNSSIQAISQGVDTNYSPFPVFKIELDALLEYKETLMNEHAKRFHVNNLATFCKGLGIETETLEFIPKQIEAEEWVNEIMHGLVLGNTGLLEGCRNKMEFYNVKAMDIANCIVFINDYSRYADLLPVDMLSSLYYRLLFTRPTYSNSPVELLDKICPKVLVLGNSHIAYTEDSEFYKTAHGMEYYLPPPSIRSLFKGDHTLNSVIFYVISHHLHYYMIPLVSSMTESQIIEVNTLLQQLMHPFYALSKVESEPRLLMDVAYCLGLFNNKHLLHSNIESLYSLGTMEVMKISEEHHHIYTAFLHVTSLYLESLITEIDGSKLTLKSQVKLLRTVLMLNALHRFFQKSKDGKPMALVQKLLGATSKNFFVHFSDPQKEELDDRLTVEDDVLFLQVLSDILELDVIENRYKLLNHVILGVFRRIKYYSLEEIVPILSSLSSINSHFNGINIEDDEFLEQVSQSVKIVQGQLLESITSGTCTENTETSFTEQGKSCFLFFVEQSAHNYA</sequence>
<accession>L0AWB8</accession>
<dbReference type="EMBL" id="CP001669">
    <property type="protein sequence ID" value="AFZ79538.1"/>
    <property type="molecule type" value="Genomic_DNA"/>
</dbReference>
<evidence type="ECO:0000313" key="1">
    <source>
        <dbReference type="EMBL" id="AFZ79538.1"/>
    </source>
</evidence>
<keyword evidence="2" id="KW-1185">Reference proteome</keyword>
<name>L0AWB8_THEEQ</name>
<gene>
    <name evidence="1" type="ORF">BEWA_023870</name>
</gene>
<organism evidence="1 2">
    <name type="scientific">Theileria equi strain WA</name>
    <dbReference type="NCBI Taxonomy" id="1537102"/>
    <lineage>
        <taxon>Eukaryota</taxon>
        <taxon>Sar</taxon>
        <taxon>Alveolata</taxon>
        <taxon>Apicomplexa</taxon>
        <taxon>Aconoidasida</taxon>
        <taxon>Piroplasmida</taxon>
        <taxon>Theileriidae</taxon>
        <taxon>Theileria</taxon>
    </lineage>
</organism>
<protein>
    <submittedName>
        <fullName evidence="1">Uncharacterized protein</fullName>
    </submittedName>
</protein>
<dbReference type="VEuPathDB" id="PiroplasmaDB:BEWA_023870"/>
<dbReference type="Proteomes" id="UP000031512">
    <property type="component" value="Chromosome 1"/>
</dbReference>
<dbReference type="RefSeq" id="XP_004829204.1">
    <property type="nucleotide sequence ID" value="XM_004829147.1"/>
</dbReference>